<protein>
    <submittedName>
        <fullName evidence="2">Uncharacterized protein</fullName>
    </submittedName>
</protein>
<feature type="compositionally biased region" description="Basic and acidic residues" evidence="1">
    <location>
        <begin position="44"/>
        <end position="57"/>
    </location>
</feature>
<feature type="compositionally biased region" description="Low complexity" evidence="1">
    <location>
        <begin position="342"/>
        <end position="351"/>
    </location>
</feature>
<feature type="compositionally biased region" description="Low complexity" evidence="1">
    <location>
        <begin position="25"/>
        <end position="37"/>
    </location>
</feature>
<feature type="compositionally biased region" description="Polar residues" evidence="1">
    <location>
        <begin position="1"/>
        <end position="12"/>
    </location>
</feature>
<feature type="region of interest" description="Disordered" evidence="1">
    <location>
        <begin position="322"/>
        <end position="371"/>
    </location>
</feature>
<evidence type="ECO:0000313" key="3">
    <source>
        <dbReference type="Proteomes" id="UP001215280"/>
    </source>
</evidence>
<evidence type="ECO:0000256" key="1">
    <source>
        <dbReference type="SAM" id="MobiDB-lite"/>
    </source>
</evidence>
<dbReference type="EMBL" id="JARJLG010000118">
    <property type="protein sequence ID" value="KAJ7742349.1"/>
    <property type="molecule type" value="Genomic_DNA"/>
</dbReference>
<keyword evidence="3" id="KW-1185">Reference proteome</keyword>
<proteinExistence type="predicted"/>
<sequence length="505" mass="55552">MQMTRLGTSLTVNAHCRRTARLRNTSPTPSQLQTTSLVDDNYLDDNKYSPLADDHPFFDPNPAPPAPSASSLPVSAPSPADSAPSPSMSTSSPPLPSPSSAARSLPSPTVLDLPPSPTLTALPHSDDIEMDDPKPPATFTAPTRVQWLAAKATCKDKNPHRQRTVDDKQATTQHSDFQAVHTGWTVPILPNHVVLDNVEEPIQEAVHDTPKNLLAVIPFCNGVVLTDKYKNLRADILTVIELVAGKGKVKGKVTLIQPQAKVTTQETWRGAGKPNKFTPPIALIARCSDAEARTKLTDQATFSRDHGLAFHVTVFDATRHLRPTGSHRMTPDLCRLPRTPEPGQGQRRAQAPRPPRPWHAGHQLRPPELPHTLDPKLWDDIRAAARKITFTDDLEAFIPHANALSGHNTCANCKLDCHPKYSCTFTVRNTAWWGPVNLTHMIRFIKGTGTSDDDSEGDHLGVPRTRTGQGRTDHAQVDATVDASSRYKQKWIDLLQHQRYIPKNT</sequence>
<name>A0AAD7IHA4_9AGAR</name>
<dbReference type="AlphaFoldDB" id="A0AAD7IHA4"/>
<feature type="region of interest" description="Disordered" evidence="1">
    <location>
        <begin position="1"/>
        <end position="139"/>
    </location>
</feature>
<accession>A0AAD7IHA4</accession>
<organism evidence="2 3">
    <name type="scientific">Mycena maculata</name>
    <dbReference type="NCBI Taxonomy" id="230809"/>
    <lineage>
        <taxon>Eukaryota</taxon>
        <taxon>Fungi</taxon>
        <taxon>Dikarya</taxon>
        <taxon>Basidiomycota</taxon>
        <taxon>Agaricomycotina</taxon>
        <taxon>Agaricomycetes</taxon>
        <taxon>Agaricomycetidae</taxon>
        <taxon>Agaricales</taxon>
        <taxon>Marasmiineae</taxon>
        <taxon>Mycenaceae</taxon>
        <taxon>Mycena</taxon>
    </lineage>
</organism>
<evidence type="ECO:0000313" key="2">
    <source>
        <dbReference type="EMBL" id="KAJ7742349.1"/>
    </source>
</evidence>
<feature type="compositionally biased region" description="Low complexity" evidence="1">
    <location>
        <begin position="68"/>
        <end position="108"/>
    </location>
</feature>
<feature type="region of interest" description="Disordered" evidence="1">
    <location>
        <begin position="448"/>
        <end position="475"/>
    </location>
</feature>
<comment type="caution">
    <text evidence="2">The sequence shown here is derived from an EMBL/GenBank/DDBJ whole genome shotgun (WGS) entry which is preliminary data.</text>
</comment>
<feature type="compositionally biased region" description="Basic and acidic residues" evidence="1">
    <location>
        <begin position="124"/>
        <end position="134"/>
    </location>
</feature>
<gene>
    <name evidence="2" type="ORF">DFH07DRAFT_777768</name>
</gene>
<reference evidence="2" key="1">
    <citation type="submission" date="2023-03" db="EMBL/GenBank/DDBJ databases">
        <title>Massive genome expansion in bonnet fungi (Mycena s.s.) driven by repeated elements and novel gene families across ecological guilds.</title>
        <authorList>
            <consortium name="Lawrence Berkeley National Laboratory"/>
            <person name="Harder C.B."/>
            <person name="Miyauchi S."/>
            <person name="Viragh M."/>
            <person name="Kuo A."/>
            <person name="Thoen E."/>
            <person name="Andreopoulos B."/>
            <person name="Lu D."/>
            <person name="Skrede I."/>
            <person name="Drula E."/>
            <person name="Henrissat B."/>
            <person name="Morin E."/>
            <person name="Kohler A."/>
            <person name="Barry K."/>
            <person name="LaButti K."/>
            <person name="Morin E."/>
            <person name="Salamov A."/>
            <person name="Lipzen A."/>
            <person name="Mereny Z."/>
            <person name="Hegedus B."/>
            <person name="Baldrian P."/>
            <person name="Stursova M."/>
            <person name="Weitz H."/>
            <person name="Taylor A."/>
            <person name="Grigoriev I.V."/>
            <person name="Nagy L.G."/>
            <person name="Martin F."/>
            <person name="Kauserud H."/>
        </authorList>
    </citation>
    <scope>NUCLEOTIDE SEQUENCE</scope>
    <source>
        <strain evidence="2">CBHHK188m</strain>
    </source>
</reference>
<dbReference type="Proteomes" id="UP001215280">
    <property type="component" value="Unassembled WGS sequence"/>
</dbReference>